<dbReference type="Pfam" id="PF13609">
    <property type="entry name" value="Porin_4"/>
    <property type="match status" value="1"/>
</dbReference>
<dbReference type="RefSeq" id="WP_209537858.1">
    <property type="nucleotide sequence ID" value="NZ_CP053381.1"/>
</dbReference>
<feature type="domain" description="Porin" evidence="2">
    <location>
        <begin position="11"/>
        <end position="357"/>
    </location>
</feature>
<keyword evidence="1" id="KW-0732">Signal</keyword>
<dbReference type="Proteomes" id="UP000671868">
    <property type="component" value="Chromosome"/>
</dbReference>
<name>A0ABX7W6W9_9GAMM</name>
<dbReference type="Gene3D" id="2.40.160.10">
    <property type="entry name" value="Porin"/>
    <property type="match status" value="1"/>
</dbReference>
<keyword evidence="4" id="KW-1185">Reference proteome</keyword>
<dbReference type="SUPFAM" id="SSF56935">
    <property type="entry name" value="Porins"/>
    <property type="match status" value="1"/>
</dbReference>
<accession>A0ABX7W6W9</accession>
<proteinExistence type="predicted"/>
<evidence type="ECO:0000259" key="2">
    <source>
        <dbReference type="Pfam" id="PF13609"/>
    </source>
</evidence>
<feature type="signal peptide" evidence="1">
    <location>
        <begin position="1"/>
        <end position="24"/>
    </location>
</feature>
<dbReference type="EMBL" id="CP053381">
    <property type="protein sequence ID" value="QTP56061.1"/>
    <property type="molecule type" value="Genomic_DNA"/>
</dbReference>
<dbReference type="InterPro" id="IPR033900">
    <property type="entry name" value="Gram_neg_porin_domain"/>
</dbReference>
<gene>
    <name evidence="3" type="ORF">HNO51_16035</name>
</gene>
<dbReference type="InterPro" id="IPR023614">
    <property type="entry name" value="Porin_dom_sf"/>
</dbReference>
<evidence type="ECO:0000313" key="4">
    <source>
        <dbReference type="Proteomes" id="UP000671868"/>
    </source>
</evidence>
<evidence type="ECO:0000256" key="1">
    <source>
        <dbReference type="SAM" id="SignalP"/>
    </source>
</evidence>
<protein>
    <submittedName>
        <fullName evidence="3">Porin</fullName>
    </submittedName>
</protein>
<sequence>MRAQTPLAFGLAAILAAAGHAAQADITLYERDSTRFSADGYINVFYVNTEVDAADSRFDRRQSRVKMGFLPNWIGFNASREVGALTLGARSSFWVTINDSDDNGTETGIDVRQFYGTIEGDWGEVLVGKDFGLFARSNIFLDQLLSGHGQVSDTLGLVDFGGVSFGNIGSGYPYPFPTAQITYRTPKAGGLRLAAGIFDPVHTADESPLGRRYEEAPRFESELTWETTLGGIDVYTWLNGQYQTSENSDADVEEVTSRGVGYGVQATMGSLTLSASGFNAEGVNAFFTNNVGNAALREVDSDGYLLQGGYRFGSNRVALSFGETEDEQTGLEFRTRGLALFHDINDYLTLVGEVNRHDIAALDGGGDVEQTDTVALGVTMSW</sequence>
<organism evidence="3 4">
    <name type="scientific">Billgrantia sulfidoxydans</name>
    <dbReference type="NCBI Taxonomy" id="2733484"/>
    <lineage>
        <taxon>Bacteria</taxon>
        <taxon>Pseudomonadati</taxon>
        <taxon>Pseudomonadota</taxon>
        <taxon>Gammaproteobacteria</taxon>
        <taxon>Oceanospirillales</taxon>
        <taxon>Halomonadaceae</taxon>
        <taxon>Billgrantia</taxon>
    </lineage>
</organism>
<feature type="chain" id="PRO_5045855810" evidence="1">
    <location>
        <begin position="25"/>
        <end position="382"/>
    </location>
</feature>
<reference evidence="3 4" key="1">
    <citation type="journal article" date="2021" name="Front. Microbiol.">
        <title>Aerobic Denitrification and Heterotrophic Sulfur Oxidation in the Genus Halomonas Revealed by Six Novel Species Characterizations and Genome-Based Analysis.</title>
        <authorList>
            <person name="Wang L."/>
            <person name="Shao Z."/>
        </authorList>
    </citation>
    <scope>NUCLEOTIDE SEQUENCE [LARGE SCALE GENOMIC DNA]</scope>
    <source>
        <strain evidence="3 4">MCCC 1A11059</strain>
    </source>
</reference>
<evidence type="ECO:0000313" key="3">
    <source>
        <dbReference type="EMBL" id="QTP56061.1"/>
    </source>
</evidence>